<feature type="domain" description="Peptidoglycan hydrolase PcsB coiled-coil" evidence="5">
    <location>
        <begin position="105"/>
        <end position="178"/>
    </location>
</feature>
<accession>A0ABV8GVB7</accession>
<feature type="compositionally biased region" description="Basic and acidic residues" evidence="3">
    <location>
        <begin position="304"/>
        <end position="335"/>
    </location>
</feature>
<gene>
    <name evidence="6" type="ORF">ACFOUV_08235</name>
</gene>
<evidence type="ECO:0000259" key="5">
    <source>
        <dbReference type="Pfam" id="PF24568"/>
    </source>
</evidence>
<organism evidence="6 7">
    <name type="scientific">Oceanobacillus longus</name>
    <dbReference type="NCBI Taxonomy" id="930120"/>
    <lineage>
        <taxon>Bacteria</taxon>
        <taxon>Bacillati</taxon>
        <taxon>Bacillota</taxon>
        <taxon>Bacilli</taxon>
        <taxon>Bacillales</taxon>
        <taxon>Bacillaceae</taxon>
        <taxon>Oceanobacillus</taxon>
    </lineage>
</organism>
<reference evidence="7" key="1">
    <citation type="journal article" date="2019" name="Int. J. Syst. Evol. Microbiol.">
        <title>The Global Catalogue of Microorganisms (GCM) 10K type strain sequencing project: providing services to taxonomists for standard genome sequencing and annotation.</title>
        <authorList>
            <consortium name="The Broad Institute Genomics Platform"/>
            <consortium name="The Broad Institute Genome Sequencing Center for Infectious Disease"/>
            <person name="Wu L."/>
            <person name="Ma J."/>
        </authorList>
    </citation>
    <scope>NUCLEOTIDE SEQUENCE [LARGE SCALE GENOMIC DNA]</scope>
    <source>
        <strain evidence="7">IBRC-M 10703</strain>
    </source>
</reference>
<evidence type="ECO:0000313" key="6">
    <source>
        <dbReference type="EMBL" id="MFC4023779.1"/>
    </source>
</evidence>
<feature type="compositionally biased region" description="Basic and acidic residues" evidence="3">
    <location>
        <begin position="277"/>
        <end position="296"/>
    </location>
</feature>
<proteinExistence type="predicted"/>
<dbReference type="InterPro" id="IPR010611">
    <property type="entry name" value="3D_dom"/>
</dbReference>
<dbReference type="Proteomes" id="UP001595772">
    <property type="component" value="Unassembled WGS sequence"/>
</dbReference>
<dbReference type="PANTHER" id="PTHR39160:SF6">
    <property type="entry name" value="CELL WALL-BINDING PROTEIN YOCH"/>
    <property type="match status" value="1"/>
</dbReference>
<feature type="region of interest" description="Disordered" evidence="3">
    <location>
        <begin position="251"/>
        <end position="335"/>
    </location>
</feature>
<dbReference type="PANTHER" id="PTHR39160">
    <property type="entry name" value="CELL WALL-BINDING PROTEIN YOCH"/>
    <property type="match status" value="1"/>
</dbReference>
<evidence type="ECO:0000256" key="1">
    <source>
        <dbReference type="ARBA" id="ARBA00022729"/>
    </source>
</evidence>
<comment type="caution">
    <text evidence="6">The sequence shown here is derived from an EMBL/GenBank/DDBJ whole genome shotgun (WGS) entry which is preliminary data.</text>
</comment>
<dbReference type="InterPro" id="IPR036908">
    <property type="entry name" value="RlpA-like_sf"/>
</dbReference>
<keyword evidence="2" id="KW-0175">Coiled coil</keyword>
<feature type="compositionally biased region" description="Basic and acidic residues" evidence="3">
    <location>
        <begin position="254"/>
        <end position="267"/>
    </location>
</feature>
<dbReference type="Pfam" id="PF06725">
    <property type="entry name" value="3D"/>
    <property type="match status" value="1"/>
</dbReference>
<sequence length="432" mass="47994">MRKTLVVISTVMMIVGLGGSLFSVPVFAEPTNDLESIRDQRKDITENLSKSEKQITTILIELEALNQEIERANEALIEKQNLVEDTENKINSTVADISELEKEMQELEAKIEERYEILKGRMVSTQKTGGDISYLEVIFGSKDFGDFITRVSAMNKIADSDAALMEQQKSDMEKVEKKRNEVLDKLNELNTMKLEQEEAKVVISQQLQESDQRKEELETKEQELSALANDLKLKDSDLASLEQEVKQSLVAESAKADEKSKNTEKTVVEPAVVQMASKEEKPSEKVETKKSKENKQVKPAVKQEQPKQEAKEVKEEKVEKETPAPVKEEKAEEKKESKTFTVNSTAYTANCAGCSGYTATGINLKANPDAKVIAVDPNVIPLGSTVYVEGYGYATAGDTGGAIKGNKIDVFVPTKKEAYSWGVRTVKVTIVE</sequence>
<protein>
    <submittedName>
        <fullName evidence="6">3D domain-containing protein</fullName>
    </submittedName>
</protein>
<dbReference type="RefSeq" id="WP_379496278.1">
    <property type="nucleotide sequence ID" value="NZ_JBHSAO010000006.1"/>
</dbReference>
<dbReference type="InterPro" id="IPR057309">
    <property type="entry name" value="PcsB_CC"/>
</dbReference>
<feature type="domain" description="3D" evidence="4">
    <location>
        <begin position="371"/>
        <end position="431"/>
    </location>
</feature>
<keyword evidence="7" id="KW-1185">Reference proteome</keyword>
<feature type="coiled-coil region" evidence="2">
    <location>
        <begin position="34"/>
        <end position="117"/>
    </location>
</feature>
<feature type="coiled-coil region" evidence="2">
    <location>
        <begin position="165"/>
        <end position="244"/>
    </location>
</feature>
<evidence type="ECO:0000256" key="2">
    <source>
        <dbReference type="SAM" id="Coils"/>
    </source>
</evidence>
<dbReference type="InterPro" id="IPR051933">
    <property type="entry name" value="Resuscitation_pf_RpfB"/>
</dbReference>
<dbReference type="CDD" id="cd22786">
    <property type="entry name" value="DPBB_YuiC-like"/>
    <property type="match status" value="1"/>
</dbReference>
<evidence type="ECO:0000313" key="7">
    <source>
        <dbReference type="Proteomes" id="UP001595772"/>
    </source>
</evidence>
<keyword evidence="1" id="KW-0732">Signal</keyword>
<dbReference type="SUPFAM" id="SSF50685">
    <property type="entry name" value="Barwin-like endoglucanases"/>
    <property type="match status" value="1"/>
</dbReference>
<dbReference type="Gene3D" id="2.40.40.10">
    <property type="entry name" value="RlpA-like domain"/>
    <property type="match status" value="1"/>
</dbReference>
<dbReference type="Gene3D" id="6.10.250.3150">
    <property type="match status" value="1"/>
</dbReference>
<dbReference type="EMBL" id="JBHSAO010000006">
    <property type="protein sequence ID" value="MFC4023779.1"/>
    <property type="molecule type" value="Genomic_DNA"/>
</dbReference>
<evidence type="ECO:0000259" key="4">
    <source>
        <dbReference type="Pfam" id="PF06725"/>
    </source>
</evidence>
<dbReference type="Pfam" id="PF24568">
    <property type="entry name" value="CC_PcsB"/>
    <property type="match status" value="1"/>
</dbReference>
<name>A0ABV8GVB7_9BACI</name>
<evidence type="ECO:0000256" key="3">
    <source>
        <dbReference type="SAM" id="MobiDB-lite"/>
    </source>
</evidence>